<keyword evidence="2" id="KW-0472">Membrane</keyword>
<evidence type="ECO:0008006" key="5">
    <source>
        <dbReference type="Google" id="ProtNLM"/>
    </source>
</evidence>
<feature type="compositionally biased region" description="Low complexity" evidence="1">
    <location>
        <begin position="104"/>
        <end position="117"/>
    </location>
</feature>
<feature type="transmembrane region" description="Helical" evidence="2">
    <location>
        <begin position="233"/>
        <end position="253"/>
    </location>
</feature>
<dbReference type="EMBL" id="JAACJM010000105">
    <property type="protein sequence ID" value="KAF5346139.1"/>
    <property type="molecule type" value="Genomic_DNA"/>
</dbReference>
<dbReference type="AlphaFoldDB" id="A0A8H5FR63"/>
<feature type="transmembrane region" description="Helical" evidence="2">
    <location>
        <begin position="68"/>
        <end position="89"/>
    </location>
</feature>
<feature type="region of interest" description="Disordered" evidence="1">
    <location>
        <begin position="136"/>
        <end position="173"/>
    </location>
</feature>
<feature type="transmembrane region" description="Helical" evidence="2">
    <location>
        <begin position="28"/>
        <end position="48"/>
    </location>
</feature>
<comment type="caution">
    <text evidence="3">The sequence shown here is derived from an EMBL/GenBank/DDBJ whole genome shotgun (WGS) entry which is preliminary data.</text>
</comment>
<accession>A0A8H5FR63</accession>
<keyword evidence="4" id="KW-1185">Reference proteome</keyword>
<evidence type="ECO:0000313" key="4">
    <source>
        <dbReference type="Proteomes" id="UP000559256"/>
    </source>
</evidence>
<protein>
    <recommendedName>
        <fullName evidence="5">Transmembrane protein</fullName>
    </recommendedName>
</protein>
<sequence>MPHEQDEVDDEARQKAMKDLVQSWMDRLQLISLITTFLASVEAGLLQVTNGGDDNDSIADQVANATLLSALVLHLHASFISFLASFFLVNFKVKEAKREEAKVEASGNPNGVSSGVGTRPSSKGSVLIDMAAKHLTQSPTTASPRGSTSRSDTTWSNQEHNEKKAQHPGASETMQSKIWSANPRLVQVGPYNRTPPIVLLSRCHSLCILFATIGFVLTMIGIVVYSWAQQSKAVGAVTSGFLGLCLLSGLAIARTSREHRGHGDVFTYE</sequence>
<evidence type="ECO:0000313" key="3">
    <source>
        <dbReference type="EMBL" id="KAF5346139.1"/>
    </source>
</evidence>
<keyword evidence="2" id="KW-0812">Transmembrane</keyword>
<feature type="transmembrane region" description="Helical" evidence="2">
    <location>
        <begin position="206"/>
        <end position="227"/>
    </location>
</feature>
<name>A0A8H5FR63_9AGAR</name>
<dbReference type="Proteomes" id="UP000559256">
    <property type="component" value="Unassembled WGS sequence"/>
</dbReference>
<reference evidence="3 4" key="1">
    <citation type="journal article" date="2020" name="ISME J.">
        <title>Uncovering the hidden diversity of litter-decomposition mechanisms in mushroom-forming fungi.</title>
        <authorList>
            <person name="Floudas D."/>
            <person name="Bentzer J."/>
            <person name="Ahren D."/>
            <person name="Johansson T."/>
            <person name="Persson P."/>
            <person name="Tunlid A."/>
        </authorList>
    </citation>
    <scope>NUCLEOTIDE SEQUENCE [LARGE SCALE GENOMIC DNA]</scope>
    <source>
        <strain evidence="3 4">CBS 291.85</strain>
    </source>
</reference>
<proteinExistence type="predicted"/>
<evidence type="ECO:0000256" key="2">
    <source>
        <dbReference type="SAM" id="Phobius"/>
    </source>
</evidence>
<evidence type="ECO:0000256" key="1">
    <source>
        <dbReference type="SAM" id="MobiDB-lite"/>
    </source>
</evidence>
<gene>
    <name evidence="3" type="ORF">D9758_009980</name>
</gene>
<organism evidence="3 4">
    <name type="scientific">Tetrapyrgos nigripes</name>
    <dbReference type="NCBI Taxonomy" id="182062"/>
    <lineage>
        <taxon>Eukaryota</taxon>
        <taxon>Fungi</taxon>
        <taxon>Dikarya</taxon>
        <taxon>Basidiomycota</taxon>
        <taxon>Agaricomycotina</taxon>
        <taxon>Agaricomycetes</taxon>
        <taxon>Agaricomycetidae</taxon>
        <taxon>Agaricales</taxon>
        <taxon>Marasmiineae</taxon>
        <taxon>Marasmiaceae</taxon>
        <taxon>Tetrapyrgos</taxon>
    </lineage>
</organism>
<feature type="compositionally biased region" description="Polar residues" evidence="1">
    <location>
        <begin position="136"/>
        <end position="158"/>
    </location>
</feature>
<keyword evidence="2" id="KW-1133">Transmembrane helix</keyword>
<dbReference type="OrthoDB" id="2653987at2759"/>
<feature type="region of interest" description="Disordered" evidence="1">
    <location>
        <begin position="99"/>
        <end position="122"/>
    </location>
</feature>